<dbReference type="PIRSF" id="PIRSF011396">
    <property type="entry name" value="Trp_halogenase"/>
    <property type="match status" value="1"/>
</dbReference>
<dbReference type="Proteomes" id="UP001379945">
    <property type="component" value="Unassembled WGS sequence"/>
</dbReference>
<reference evidence="1 2" key="1">
    <citation type="submission" date="2024-04" db="EMBL/GenBank/DDBJ databases">
        <title>Novel species of the genus Ideonella isolated from streams.</title>
        <authorList>
            <person name="Lu H."/>
        </authorList>
    </citation>
    <scope>NUCLEOTIDE SEQUENCE [LARGE SCALE GENOMIC DNA]</scope>
    <source>
        <strain evidence="1 2">LYT19W</strain>
    </source>
</reference>
<organism evidence="1 2">
    <name type="scientific">Ideonella margarita</name>
    <dbReference type="NCBI Taxonomy" id="2984191"/>
    <lineage>
        <taxon>Bacteria</taxon>
        <taxon>Pseudomonadati</taxon>
        <taxon>Pseudomonadota</taxon>
        <taxon>Betaproteobacteria</taxon>
        <taxon>Burkholderiales</taxon>
        <taxon>Sphaerotilaceae</taxon>
        <taxon>Ideonella</taxon>
    </lineage>
</organism>
<name>A0ABU9C0N6_9BURK</name>
<sequence>MQQDNHAAPDSVRNIVIVGGGTAGWMTAAALSKLLPPWRKVRLIESDDIGTVGVGEATIPMIRFFNSSLGIDEDEFIRQTRGTFKLGIEFVNWGQVGERYIHGFGKIGQDEGMVSFYHYWLKQHQRGLARPLEDYSINTAACHDNKFMRARHDLANSPLADIAYAFHFDAALYARFLRDFAVARGVHRTEGIVAQTIQRGADGFIEALVLDSGERVEGDLFIDCSGFRGLLIEQALQTGYDDWTHWLPCDRAVAVPCEHGSTPLLPYTRSTAHAAGWQWRIPLQHRIGNGHVFSSKFMSEDEATSILLANLDGPKLAEPRTLKFVTGKRKKFWNKNVIAVGLASGFMEPLESTSIHLIQSQIARIATFFPDRGFAQADIDEFNRQADFEFERIRDFLILHYQQTRRTDSAFWNYVRTMPIPDTLQAKLDLYRSSGRIFRESTEMFTHVSWLQVMHGQGVHAGSYHPLVDNLDDDALAQYLDNVSGTIAKCVEVMPTHAEVVSHICSER</sequence>
<dbReference type="InterPro" id="IPR033856">
    <property type="entry name" value="Trp_halogen"/>
</dbReference>
<dbReference type="Gene3D" id="3.50.50.60">
    <property type="entry name" value="FAD/NAD(P)-binding domain"/>
    <property type="match status" value="1"/>
</dbReference>
<dbReference type="RefSeq" id="WP_341397484.1">
    <property type="nucleotide sequence ID" value="NZ_JBBUTI010000002.1"/>
</dbReference>
<dbReference type="SUPFAM" id="SSF51905">
    <property type="entry name" value="FAD/NAD(P)-binding domain"/>
    <property type="match status" value="1"/>
</dbReference>
<dbReference type="Pfam" id="PF04820">
    <property type="entry name" value="Trp_halogenase"/>
    <property type="match status" value="1"/>
</dbReference>
<keyword evidence="2" id="KW-1185">Reference proteome</keyword>
<gene>
    <name evidence="1" type="ORF">AACH00_03035</name>
</gene>
<protein>
    <submittedName>
        <fullName evidence="1">Tryptophan halogenase family protein</fullName>
    </submittedName>
</protein>
<dbReference type="InterPro" id="IPR036188">
    <property type="entry name" value="FAD/NAD-bd_sf"/>
</dbReference>
<proteinExistence type="predicted"/>
<evidence type="ECO:0000313" key="2">
    <source>
        <dbReference type="Proteomes" id="UP001379945"/>
    </source>
</evidence>
<dbReference type="InterPro" id="IPR006905">
    <property type="entry name" value="Flavin_halogenase"/>
</dbReference>
<dbReference type="InterPro" id="IPR050816">
    <property type="entry name" value="Flavin-dep_Halogenase_NPB"/>
</dbReference>
<evidence type="ECO:0000313" key="1">
    <source>
        <dbReference type="EMBL" id="MEK8045318.1"/>
    </source>
</evidence>
<dbReference type="EMBL" id="JBBUTI010000002">
    <property type="protein sequence ID" value="MEK8045318.1"/>
    <property type="molecule type" value="Genomic_DNA"/>
</dbReference>
<dbReference type="PANTHER" id="PTHR43747:SF4">
    <property type="entry name" value="FLAVIN-DEPENDENT TRYPTOPHAN HALOGENASE"/>
    <property type="match status" value="1"/>
</dbReference>
<comment type="caution">
    <text evidence="1">The sequence shown here is derived from an EMBL/GenBank/DDBJ whole genome shotgun (WGS) entry which is preliminary data.</text>
</comment>
<accession>A0ABU9C0N6</accession>
<dbReference type="PANTHER" id="PTHR43747">
    <property type="entry name" value="FAD-BINDING PROTEIN"/>
    <property type="match status" value="1"/>
</dbReference>